<comment type="subcellular location">
    <subcellularLocation>
        <location evidence="1 7">Cell membrane</location>
        <topology evidence="1 7">Multi-pass membrane protein</topology>
    </subcellularLocation>
</comment>
<evidence type="ECO:0000256" key="1">
    <source>
        <dbReference type="ARBA" id="ARBA00004651"/>
    </source>
</evidence>
<evidence type="ECO:0000256" key="5">
    <source>
        <dbReference type="ARBA" id="ARBA00022989"/>
    </source>
</evidence>
<accession>A0A8J6Y7I9</accession>
<dbReference type="Proteomes" id="UP000648239">
    <property type="component" value="Unassembled WGS sequence"/>
</dbReference>
<feature type="domain" description="ABC transmembrane type-1" evidence="8">
    <location>
        <begin position="70"/>
        <end position="265"/>
    </location>
</feature>
<dbReference type="InterPro" id="IPR050366">
    <property type="entry name" value="BP-dependent_transpt_permease"/>
</dbReference>
<dbReference type="PANTHER" id="PTHR43386">
    <property type="entry name" value="OLIGOPEPTIDE TRANSPORT SYSTEM PERMEASE PROTEIN APPC"/>
    <property type="match status" value="1"/>
</dbReference>
<organism evidence="9 10">
    <name type="scientific">Candidatus Polarisedimenticola svalbardensis</name>
    <dbReference type="NCBI Taxonomy" id="2886004"/>
    <lineage>
        <taxon>Bacteria</taxon>
        <taxon>Pseudomonadati</taxon>
        <taxon>Acidobacteriota</taxon>
        <taxon>Candidatus Polarisedimenticolia</taxon>
        <taxon>Candidatus Polarisedimenticolales</taxon>
        <taxon>Candidatus Polarisedimenticolaceae</taxon>
        <taxon>Candidatus Polarisedimenticola</taxon>
    </lineage>
</organism>
<dbReference type="PANTHER" id="PTHR43386:SF1">
    <property type="entry name" value="D,D-DIPEPTIDE TRANSPORT SYSTEM PERMEASE PROTEIN DDPC-RELATED"/>
    <property type="match status" value="1"/>
</dbReference>
<evidence type="ECO:0000256" key="2">
    <source>
        <dbReference type="ARBA" id="ARBA00022448"/>
    </source>
</evidence>
<feature type="transmembrane region" description="Helical" evidence="7">
    <location>
        <begin position="193"/>
        <end position="223"/>
    </location>
</feature>
<keyword evidence="3" id="KW-1003">Cell membrane</keyword>
<dbReference type="EMBL" id="JACXWD010000042">
    <property type="protein sequence ID" value="MBD3868750.1"/>
    <property type="molecule type" value="Genomic_DNA"/>
</dbReference>
<keyword evidence="2 7" id="KW-0813">Transport</keyword>
<evidence type="ECO:0000313" key="10">
    <source>
        <dbReference type="Proteomes" id="UP000648239"/>
    </source>
</evidence>
<comment type="similarity">
    <text evidence="7">Belongs to the binding-protein-dependent transport system permease family.</text>
</comment>
<dbReference type="CDD" id="cd06261">
    <property type="entry name" value="TM_PBP2"/>
    <property type="match status" value="1"/>
</dbReference>
<dbReference type="Pfam" id="PF00528">
    <property type="entry name" value="BPD_transp_1"/>
    <property type="match status" value="1"/>
</dbReference>
<keyword evidence="5 7" id="KW-1133">Transmembrane helix</keyword>
<gene>
    <name evidence="9" type="ORF">IFK94_11550</name>
</gene>
<feature type="transmembrane region" description="Helical" evidence="7">
    <location>
        <begin position="243"/>
        <end position="264"/>
    </location>
</feature>
<name>A0A8J6Y7I9_9BACT</name>
<proteinExistence type="inferred from homology"/>
<evidence type="ECO:0000256" key="4">
    <source>
        <dbReference type="ARBA" id="ARBA00022692"/>
    </source>
</evidence>
<protein>
    <submittedName>
        <fullName evidence="9">ABC transporter permease</fullName>
    </submittedName>
</protein>
<dbReference type="GO" id="GO:0055085">
    <property type="term" value="P:transmembrane transport"/>
    <property type="evidence" value="ECO:0007669"/>
    <property type="project" value="InterPro"/>
</dbReference>
<dbReference type="InterPro" id="IPR035906">
    <property type="entry name" value="MetI-like_sf"/>
</dbReference>
<evidence type="ECO:0000313" key="9">
    <source>
        <dbReference type="EMBL" id="MBD3868750.1"/>
    </source>
</evidence>
<dbReference type="SUPFAM" id="SSF161098">
    <property type="entry name" value="MetI-like"/>
    <property type="match status" value="1"/>
</dbReference>
<feature type="transmembrane region" description="Helical" evidence="7">
    <location>
        <begin position="109"/>
        <end position="133"/>
    </location>
</feature>
<keyword evidence="6 7" id="KW-0472">Membrane</keyword>
<evidence type="ECO:0000256" key="3">
    <source>
        <dbReference type="ARBA" id="ARBA00022475"/>
    </source>
</evidence>
<dbReference type="AlphaFoldDB" id="A0A8J6Y7I9"/>
<reference evidence="9 10" key="1">
    <citation type="submission" date="2020-08" db="EMBL/GenBank/DDBJ databases">
        <title>Acidobacteriota in marine sediments use diverse sulfur dissimilation pathways.</title>
        <authorList>
            <person name="Wasmund K."/>
        </authorList>
    </citation>
    <scope>NUCLEOTIDE SEQUENCE [LARGE SCALE GENOMIC DNA]</scope>
    <source>
        <strain evidence="9">MAG AM4</strain>
    </source>
</reference>
<keyword evidence="4 7" id="KW-0812">Transmembrane</keyword>
<dbReference type="PROSITE" id="PS50928">
    <property type="entry name" value="ABC_TM1"/>
    <property type="match status" value="1"/>
</dbReference>
<dbReference type="InterPro" id="IPR000515">
    <property type="entry name" value="MetI-like"/>
</dbReference>
<evidence type="ECO:0000256" key="7">
    <source>
        <dbReference type="RuleBase" id="RU363032"/>
    </source>
</evidence>
<dbReference type="Gene3D" id="1.10.3720.10">
    <property type="entry name" value="MetI-like"/>
    <property type="match status" value="1"/>
</dbReference>
<sequence>MARRRQPSRSLVGGLLLLAIISAAGLAAPWLTGDPSRIDLQQVLAPPSIEHWLGTDGLGRDLAARVIHGARISLAVGLLSAFLALLAGIPLGAAAGYLRGSVDGVISRIIEAVLCFPTLLLLLALLAAGPAWLRRLPDVVQLAAVIALTAWIPIARYLRGEFLRLTGSDLVAAARASGAGHLRIVFRHLLPAALAPVLVTTAFTVAGAITLEAAISFIGLGIQPPTPSWGSLLTEARHHVDKAWWLALFPGSALFLTVLACNLAGEGLRDWLDPEKTP</sequence>
<feature type="transmembrane region" description="Helical" evidence="7">
    <location>
        <begin position="139"/>
        <end position="158"/>
    </location>
</feature>
<evidence type="ECO:0000256" key="6">
    <source>
        <dbReference type="ARBA" id="ARBA00023136"/>
    </source>
</evidence>
<dbReference type="GO" id="GO:0005886">
    <property type="term" value="C:plasma membrane"/>
    <property type="evidence" value="ECO:0007669"/>
    <property type="project" value="UniProtKB-SubCell"/>
</dbReference>
<evidence type="ECO:0000259" key="8">
    <source>
        <dbReference type="PROSITE" id="PS50928"/>
    </source>
</evidence>
<comment type="caution">
    <text evidence="9">The sequence shown here is derived from an EMBL/GenBank/DDBJ whole genome shotgun (WGS) entry which is preliminary data.</text>
</comment>
<feature type="transmembrane region" description="Helical" evidence="7">
    <location>
        <begin position="72"/>
        <end position="97"/>
    </location>
</feature>